<protein>
    <submittedName>
        <fullName evidence="1">Uncharacterized protein</fullName>
    </submittedName>
</protein>
<organism evidence="1 2">
    <name type="scientific">Faecalicatena contorta</name>
    <dbReference type="NCBI Taxonomy" id="39482"/>
    <lineage>
        <taxon>Bacteria</taxon>
        <taxon>Bacillati</taxon>
        <taxon>Bacillota</taxon>
        <taxon>Clostridia</taxon>
        <taxon>Lachnospirales</taxon>
        <taxon>Lachnospiraceae</taxon>
        <taxon>Faecalicatena</taxon>
    </lineage>
</organism>
<evidence type="ECO:0000313" key="1">
    <source>
        <dbReference type="EMBL" id="CUN93164.1"/>
    </source>
</evidence>
<dbReference type="OrthoDB" id="2055833at2"/>
<dbReference type="RefSeq" id="WP_050642498.1">
    <property type="nucleotide sequence ID" value="NZ_CABKUE010000009.1"/>
</dbReference>
<accession>A0A174AXI8</accession>
<dbReference type="AlphaFoldDB" id="A0A174AXI8"/>
<dbReference type="Proteomes" id="UP000095544">
    <property type="component" value="Unassembled WGS sequence"/>
</dbReference>
<dbReference type="STRING" id="39482.ERS852491_00861"/>
<proteinExistence type="predicted"/>
<evidence type="ECO:0000313" key="2">
    <source>
        <dbReference type="Proteomes" id="UP000095544"/>
    </source>
</evidence>
<name>A0A174AXI8_9FIRM</name>
<dbReference type="EMBL" id="CYZU01000005">
    <property type="protein sequence ID" value="CUN93164.1"/>
    <property type="molecule type" value="Genomic_DNA"/>
</dbReference>
<gene>
    <name evidence="1" type="ORF">ERS852491_00861</name>
</gene>
<reference evidence="1 2" key="1">
    <citation type="submission" date="2015-09" db="EMBL/GenBank/DDBJ databases">
        <authorList>
            <consortium name="Pathogen Informatics"/>
        </authorList>
    </citation>
    <scope>NUCLEOTIDE SEQUENCE [LARGE SCALE GENOMIC DNA]</scope>
    <source>
        <strain evidence="1 2">2789STDY5834876</strain>
    </source>
</reference>
<sequence>MPAIKEKAFELIEKMPDDKVVYIVNIMENLDSLFNGTEPDEEKMQAYENLKKYRRPACTSNLLKISRKGC</sequence>